<reference evidence="3" key="3">
    <citation type="submission" date="2022-06" db="UniProtKB">
        <authorList>
            <consortium name="EnsemblMetazoa"/>
        </authorList>
    </citation>
    <scope>IDENTIFICATION</scope>
</reference>
<feature type="compositionally biased region" description="Polar residues" evidence="1">
    <location>
        <begin position="18"/>
        <end position="33"/>
    </location>
</feature>
<feature type="region of interest" description="Disordered" evidence="1">
    <location>
        <begin position="124"/>
        <end position="185"/>
    </location>
</feature>
<dbReference type="AlphaFoldDB" id="A0A834R6K1"/>
<reference evidence="2" key="2">
    <citation type="submission" date="2020-01" db="EMBL/GenBank/DDBJ databases">
        <authorList>
            <person name="Korhonen P.K.K."/>
            <person name="Guangxu M.G."/>
            <person name="Wang T.W."/>
            <person name="Stroehlein A.J.S."/>
            <person name="Young N.D."/>
            <person name="Ang C.-S.A."/>
            <person name="Fernando D.W.F."/>
            <person name="Lu H.L."/>
            <person name="Taylor S.T."/>
            <person name="Ehtesham M.E.M."/>
            <person name="Najaraj S.H.N."/>
            <person name="Harsha G.H.G."/>
            <person name="Madugundu A.M."/>
            <person name="Renuse S.R."/>
            <person name="Holt D.H."/>
            <person name="Pandey A.P."/>
            <person name="Papenfuss A.P."/>
            <person name="Gasser R.B.G."/>
            <person name="Fischer K.F."/>
        </authorList>
    </citation>
    <scope>NUCLEOTIDE SEQUENCE</scope>
    <source>
        <strain evidence="2">SSS_KF_BRIS2020</strain>
    </source>
</reference>
<evidence type="ECO:0000313" key="3">
    <source>
        <dbReference type="EnsemblMetazoa" id="KAF7489606.1"/>
    </source>
</evidence>
<dbReference type="EnsemblMetazoa" id="SSS_2863s_mrna">
    <property type="protein sequence ID" value="KAF7489606.1"/>
    <property type="gene ID" value="SSS_2863"/>
</dbReference>
<feature type="compositionally biased region" description="Polar residues" evidence="1">
    <location>
        <begin position="175"/>
        <end position="185"/>
    </location>
</feature>
<organism evidence="2">
    <name type="scientific">Sarcoptes scabiei</name>
    <name type="common">Itch mite</name>
    <name type="synonym">Acarus scabiei</name>
    <dbReference type="NCBI Taxonomy" id="52283"/>
    <lineage>
        <taxon>Eukaryota</taxon>
        <taxon>Metazoa</taxon>
        <taxon>Ecdysozoa</taxon>
        <taxon>Arthropoda</taxon>
        <taxon>Chelicerata</taxon>
        <taxon>Arachnida</taxon>
        <taxon>Acari</taxon>
        <taxon>Acariformes</taxon>
        <taxon>Sarcoptiformes</taxon>
        <taxon>Astigmata</taxon>
        <taxon>Psoroptidia</taxon>
        <taxon>Sarcoptoidea</taxon>
        <taxon>Sarcoptidae</taxon>
        <taxon>Sarcoptinae</taxon>
        <taxon>Sarcoptes</taxon>
    </lineage>
</organism>
<evidence type="ECO:0000256" key="1">
    <source>
        <dbReference type="SAM" id="MobiDB-lite"/>
    </source>
</evidence>
<evidence type="ECO:0000313" key="4">
    <source>
        <dbReference type="Proteomes" id="UP000070412"/>
    </source>
</evidence>
<feature type="region of interest" description="Disordered" evidence="1">
    <location>
        <begin position="1"/>
        <end position="33"/>
    </location>
</feature>
<evidence type="ECO:0000313" key="2">
    <source>
        <dbReference type="EMBL" id="KAF7489606.1"/>
    </source>
</evidence>
<dbReference type="EMBL" id="WVUK01000064">
    <property type="protein sequence ID" value="KAF7489606.1"/>
    <property type="molecule type" value="Genomic_DNA"/>
</dbReference>
<dbReference type="Proteomes" id="UP000070412">
    <property type="component" value="Unassembled WGS sequence"/>
</dbReference>
<feature type="compositionally biased region" description="Polar residues" evidence="1">
    <location>
        <begin position="141"/>
        <end position="159"/>
    </location>
</feature>
<protein>
    <submittedName>
        <fullName evidence="2 3">Uncharacterized protein</fullName>
    </submittedName>
</protein>
<proteinExistence type="predicted"/>
<reference evidence="4" key="1">
    <citation type="journal article" date="2020" name="PLoS Negl. Trop. Dis.">
        <title>High-quality nuclear genome for Sarcoptes scabiei-A critical resource for a neglected parasite.</title>
        <authorList>
            <person name="Korhonen P.K."/>
            <person name="Gasser R.B."/>
            <person name="Ma G."/>
            <person name="Wang T."/>
            <person name="Stroehlein A.J."/>
            <person name="Young N.D."/>
            <person name="Ang C.S."/>
            <person name="Fernando D.D."/>
            <person name="Lu H.C."/>
            <person name="Taylor S."/>
            <person name="Reynolds S.L."/>
            <person name="Mofiz E."/>
            <person name="Najaraj S.H."/>
            <person name="Gowda H."/>
            <person name="Madugundu A."/>
            <person name="Renuse S."/>
            <person name="Holt D."/>
            <person name="Pandey A."/>
            <person name="Papenfuss A.T."/>
            <person name="Fischer K."/>
        </authorList>
    </citation>
    <scope>NUCLEOTIDE SEQUENCE [LARGE SCALE GENOMIC DNA]</scope>
</reference>
<name>A0A834R6K1_SARSC</name>
<keyword evidence="4" id="KW-1185">Reference proteome</keyword>
<accession>A0A834R6K1</accession>
<gene>
    <name evidence="2" type="ORF">SSS_2863</name>
</gene>
<sequence>MDIDEDSNSNIFKKPSFIRQSMNPSPNQQIGSQSFSQLNTPIKSHSYRRSSSGILFNTMFCMSNHFRHLQRLHLESMEGGLNMIKQPQARAIFRSSLPATPIATPIYRESFPIFNEQSLLRKLQLHRTSSPRSRSHSRNSQMDTSDVDSQIQPMGTCSPMTIDEESLSSNSASSPNKITANEQFDLQSSLNDIYNKINDQFNPD</sequence>
<dbReference type="OrthoDB" id="549243at2759"/>